<keyword evidence="6" id="KW-1185">Reference proteome</keyword>
<name>A0A8C5CSY7_GADMO</name>
<dbReference type="AlphaFoldDB" id="A0A8C5CSY7"/>
<keyword evidence="1" id="KW-0472">Membrane</keyword>
<dbReference type="Proteomes" id="UP000694546">
    <property type="component" value="Chromosome 20"/>
</dbReference>
<dbReference type="GeneTree" id="ENSGT00940000165362"/>
<dbReference type="GO" id="GO:0008239">
    <property type="term" value="F:dipeptidyl-peptidase activity"/>
    <property type="evidence" value="ECO:0007669"/>
    <property type="project" value="TreeGrafter"/>
</dbReference>
<dbReference type="GO" id="GO:0030502">
    <property type="term" value="P:negative regulation of bone mineralization"/>
    <property type="evidence" value="ECO:0007669"/>
    <property type="project" value="Ensembl"/>
</dbReference>
<dbReference type="Gene3D" id="2.140.10.30">
    <property type="entry name" value="Dipeptidylpeptidase IV, N-terminal domain"/>
    <property type="match status" value="1"/>
</dbReference>
<accession>A0A8C5CSY7</accession>
<reference evidence="5" key="1">
    <citation type="submission" date="2025-08" db="UniProtKB">
        <authorList>
            <consortium name="Ensembl"/>
        </authorList>
    </citation>
    <scope>IDENTIFICATION</scope>
</reference>
<keyword evidence="1" id="KW-0812">Transmembrane</keyword>
<dbReference type="GO" id="GO:0008236">
    <property type="term" value="F:serine-type peptidase activity"/>
    <property type="evidence" value="ECO:0007669"/>
    <property type="project" value="InterPro"/>
</dbReference>
<dbReference type="GO" id="GO:0005886">
    <property type="term" value="C:plasma membrane"/>
    <property type="evidence" value="ECO:0007669"/>
    <property type="project" value="UniProtKB-SubCell"/>
</dbReference>
<dbReference type="PANTHER" id="PTHR11731">
    <property type="entry name" value="PROTEASE FAMILY S9B,C DIPEPTIDYL-PEPTIDASE IV-RELATED"/>
    <property type="match status" value="1"/>
</dbReference>
<dbReference type="PANTHER" id="PTHR11731:SF204">
    <property type="entry name" value="DIPEPTIDYL PEPTIDASE 4"/>
    <property type="match status" value="1"/>
</dbReference>
<evidence type="ECO:0000259" key="2">
    <source>
        <dbReference type="Pfam" id="PF00326"/>
    </source>
</evidence>
<keyword evidence="1" id="KW-1133">Transmembrane helix</keyword>
<protein>
    <submittedName>
        <fullName evidence="5">Fibroblast activation protein, alpha</fullName>
    </submittedName>
</protein>
<dbReference type="Gene3D" id="3.40.50.1820">
    <property type="entry name" value="alpha/beta hydrolase"/>
    <property type="match status" value="1"/>
</dbReference>
<dbReference type="InterPro" id="IPR001375">
    <property type="entry name" value="Peptidase_S9_cat"/>
</dbReference>
<dbReference type="SUPFAM" id="SSF82171">
    <property type="entry name" value="DPP6 N-terminal domain-like"/>
    <property type="match status" value="1"/>
</dbReference>
<dbReference type="GO" id="GO:0030282">
    <property type="term" value="P:bone mineralization"/>
    <property type="evidence" value="ECO:0007669"/>
    <property type="project" value="Ensembl"/>
</dbReference>
<dbReference type="OMA" id="IRWKSYN"/>
<dbReference type="GO" id="GO:0006508">
    <property type="term" value="P:proteolysis"/>
    <property type="evidence" value="ECO:0007669"/>
    <property type="project" value="InterPro"/>
</dbReference>
<dbReference type="InterPro" id="IPR029058">
    <property type="entry name" value="AB_hydrolase_fold"/>
</dbReference>
<proteinExistence type="predicted"/>
<dbReference type="Pfam" id="PF00930">
    <property type="entry name" value="DPPIV_N"/>
    <property type="match status" value="1"/>
</dbReference>
<dbReference type="InterPro" id="IPR050278">
    <property type="entry name" value="Serine_Prot_S9B/DPPIV"/>
</dbReference>
<evidence type="ECO:0000259" key="4">
    <source>
        <dbReference type="Pfam" id="PF18811"/>
    </source>
</evidence>
<dbReference type="InterPro" id="IPR002469">
    <property type="entry name" value="Peptidase_S9B_N"/>
</dbReference>
<sequence>MRPQDSAEQLFRPAPQGGGKVLWIGVAAAAITFFIIIPVAVHLNRANDANKRSYTLDDYFNSTIKWKSYKLRWISDNTYLHKREGNVFLYNVETKEESLYLSNLTFASVDAIDYLLSGDQKYVSLESNYTKQWRHSYTASYSIFSQNDVTPDHLPVQAYISDFNIYLTATVTSEPVQVTFNGKKNEILNGVPDWAYEEEVLASNEAVWWSTSSRFLAFLQINDSQVHSVEFTFYGSEQYPVTRAVPYPKAGSTLPRARLLVVEAADPSRLSEVEPPDAVTTGDYFLSSVTWVTDERVAVQWLNRRQNHVHVQIYDSEGDRWREGFVQTSGTGWVGHYSPLPLFFAADNISFYKVMSDSLGYKHIHHVRDGVAVPVTSGQWEVIYITKLTTDAIYYISNEHNAPGVRNVYRLGIGSSVAPPHCLSCDVRRERCQYSLAYMSANASYCRMDCYGPGLPIFTLRDNRGPGEELKVLEDNSEIQSLLDQFHLPTVRRGTLKIAGFDLWYQMLLPPNFKKSQKYPLLIDVYGGPCSQKVDYGFRLNWGTYLASTEGIIVASFDGRGSGYQGDHIMHSIYKRLGTYEVEDQMTAYHQPNPNPNTNPAPLS</sequence>
<feature type="domain" description="Peptidase S9 prolyl oligopeptidase catalytic" evidence="2">
    <location>
        <begin position="540"/>
        <end position="588"/>
    </location>
</feature>
<evidence type="ECO:0000256" key="1">
    <source>
        <dbReference type="SAM" id="Phobius"/>
    </source>
</evidence>
<feature type="domain" description="Dipeptidyl peptidase 4 low complexity region" evidence="4">
    <location>
        <begin position="49"/>
        <end position="69"/>
    </location>
</feature>
<feature type="transmembrane region" description="Helical" evidence="1">
    <location>
        <begin position="21"/>
        <end position="43"/>
    </location>
</feature>
<organism evidence="5 6">
    <name type="scientific">Gadus morhua</name>
    <name type="common">Atlantic cod</name>
    <dbReference type="NCBI Taxonomy" id="8049"/>
    <lineage>
        <taxon>Eukaryota</taxon>
        <taxon>Metazoa</taxon>
        <taxon>Chordata</taxon>
        <taxon>Craniata</taxon>
        <taxon>Vertebrata</taxon>
        <taxon>Euteleostomi</taxon>
        <taxon>Actinopterygii</taxon>
        <taxon>Neopterygii</taxon>
        <taxon>Teleostei</taxon>
        <taxon>Neoteleostei</taxon>
        <taxon>Acanthomorphata</taxon>
        <taxon>Zeiogadaria</taxon>
        <taxon>Gadariae</taxon>
        <taxon>Gadiformes</taxon>
        <taxon>Gadoidei</taxon>
        <taxon>Gadidae</taxon>
        <taxon>Gadus</taxon>
    </lineage>
</organism>
<evidence type="ECO:0000313" key="5">
    <source>
        <dbReference type="Ensembl" id="ENSGMOP00000066647.1"/>
    </source>
</evidence>
<evidence type="ECO:0000259" key="3">
    <source>
        <dbReference type="Pfam" id="PF00930"/>
    </source>
</evidence>
<dbReference type="Pfam" id="PF18811">
    <property type="entry name" value="DPPIV_rep"/>
    <property type="match status" value="1"/>
</dbReference>
<dbReference type="SUPFAM" id="SSF53474">
    <property type="entry name" value="alpha/beta-Hydrolases"/>
    <property type="match status" value="1"/>
</dbReference>
<evidence type="ECO:0000313" key="6">
    <source>
        <dbReference type="Proteomes" id="UP000694546"/>
    </source>
</evidence>
<dbReference type="Pfam" id="PF00326">
    <property type="entry name" value="Peptidase_S9"/>
    <property type="match status" value="1"/>
</dbReference>
<feature type="domain" description="Dipeptidylpeptidase IV N-terminal" evidence="3">
    <location>
        <begin position="117"/>
        <end position="456"/>
    </location>
</feature>
<reference evidence="5" key="2">
    <citation type="submission" date="2025-09" db="UniProtKB">
        <authorList>
            <consortium name="Ensembl"/>
        </authorList>
    </citation>
    <scope>IDENTIFICATION</scope>
</reference>
<dbReference type="Ensembl" id="ENSGMOT00000051262.1">
    <property type="protein sequence ID" value="ENSGMOP00000066647.1"/>
    <property type="gene ID" value="ENSGMOG00000014834.2"/>
</dbReference>
<dbReference type="InterPro" id="IPR040522">
    <property type="entry name" value="DPPIV_rep"/>
</dbReference>